<dbReference type="EMBL" id="FNTS01000002">
    <property type="protein sequence ID" value="SED65610.1"/>
    <property type="molecule type" value="Genomic_DNA"/>
</dbReference>
<dbReference type="RefSeq" id="WP_071483115.1">
    <property type="nucleotide sequence ID" value="NZ_FNTS01000002.1"/>
</dbReference>
<dbReference type="OrthoDB" id="6915188at2"/>
<name>A0A1S2V6J3_9PSED</name>
<dbReference type="Pfam" id="PF06891">
    <property type="entry name" value="P2_Phage_GpR"/>
    <property type="match status" value="1"/>
</dbReference>
<organism evidence="1 3">
    <name type="scientific">Pseudomonas costantinii</name>
    <dbReference type="NCBI Taxonomy" id="168469"/>
    <lineage>
        <taxon>Bacteria</taxon>
        <taxon>Pseudomonadati</taxon>
        <taxon>Pseudomonadota</taxon>
        <taxon>Gammaproteobacteria</taxon>
        <taxon>Pseudomonadales</taxon>
        <taxon>Pseudomonadaceae</taxon>
        <taxon>Pseudomonas</taxon>
    </lineage>
</organism>
<dbReference type="Proteomes" id="UP000181661">
    <property type="component" value="Unassembled WGS sequence"/>
</dbReference>
<dbReference type="Proteomes" id="UP000182179">
    <property type="component" value="Unassembled WGS sequence"/>
</dbReference>
<sequence length="148" mass="16462">MNKLRALTSYLISLDLVLPEQIDSWAEQVNLDLIWKDTTQGLHMGDMRYRAVVVIERFAGNPALLMALLGGWLESNDPDRDDDLPAPTFAVDQITPDEADLELTLEFVEAQHLSEDPNGLIEAFGKKWGLIAFDLWTAEHGEVRGGGA</sequence>
<evidence type="ECO:0000313" key="1">
    <source>
        <dbReference type="EMBL" id="OIN54289.1"/>
    </source>
</evidence>
<dbReference type="AlphaFoldDB" id="A0A1S2V6J3"/>
<protein>
    <submittedName>
        <fullName evidence="2">P2 phage tail completion protein R (GpR)</fullName>
    </submittedName>
    <submittedName>
        <fullName evidence="1">Phage tail protein</fullName>
    </submittedName>
</protein>
<dbReference type="InterPro" id="IPR009678">
    <property type="entry name" value="Phage_tail_completion_R"/>
</dbReference>
<gene>
    <name evidence="1" type="ORF">BFL40_06185</name>
    <name evidence="2" type="ORF">SAMN04515675_1915</name>
</gene>
<evidence type="ECO:0000313" key="4">
    <source>
        <dbReference type="Proteomes" id="UP000182179"/>
    </source>
</evidence>
<reference evidence="2 4" key="2">
    <citation type="submission" date="2016-10" db="EMBL/GenBank/DDBJ databases">
        <authorList>
            <person name="Varghese N."/>
            <person name="Submissions S."/>
        </authorList>
    </citation>
    <scope>NUCLEOTIDE SEQUENCE [LARGE SCALE GENOMIC DNA]</scope>
    <source>
        <strain evidence="2 4">BS2773</strain>
    </source>
</reference>
<dbReference type="EMBL" id="MDDR01000007">
    <property type="protein sequence ID" value="OIN54289.1"/>
    <property type="molecule type" value="Genomic_DNA"/>
</dbReference>
<proteinExistence type="predicted"/>
<keyword evidence="4" id="KW-1185">Reference proteome</keyword>
<accession>A0A1S2V6J3</accession>
<evidence type="ECO:0000313" key="2">
    <source>
        <dbReference type="EMBL" id="SED65610.1"/>
    </source>
</evidence>
<reference evidence="1 3" key="1">
    <citation type="submission" date="2016-08" db="EMBL/GenBank/DDBJ databases">
        <title>Draft genome sequence of Pseudomonas costantinii LMG 22119, type strain isolated from cultivated mushroom (Agaricus bisporus) sporophores.</title>
        <authorList>
            <person name="Tambong J.T."/>
        </authorList>
    </citation>
    <scope>NUCLEOTIDE SEQUENCE [LARGE SCALE GENOMIC DNA]</scope>
    <source>
        <strain evidence="1 3">LMG 22119</strain>
    </source>
</reference>
<evidence type="ECO:0000313" key="3">
    <source>
        <dbReference type="Proteomes" id="UP000181661"/>
    </source>
</evidence>
<comment type="caution">
    <text evidence="1">The sequence shown here is derived from an EMBL/GenBank/DDBJ whole genome shotgun (WGS) entry which is preliminary data.</text>
</comment>